<dbReference type="InterPro" id="IPR050338">
    <property type="entry name" value="DisA"/>
</dbReference>
<dbReference type="RefSeq" id="WP_379859520.1">
    <property type="nucleotide sequence ID" value="NZ_JBHMFC010000003.1"/>
</dbReference>
<evidence type="ECO:0000313" key="13">
    <source>
        <dbReference type="Proteomes" id="UP001589585"/>
    </source>
</evidence>
<dbReference type="InterPro" id="IPR014046">
    <property type="entry name" value="C-di-AMP_synthase"/>
</dbReference>
<evidence type="ECO:0000256" key="10">
    <source>
        <dbReference type="HAMAP-Rule" id="MF_01499"/>
    </source>
</evidence>
<dbReference type="InterPro" id="IPR003390">
    <property type="entry name" value="DNA_integrity_scan_DisA_N"/>
</dbReference>
<dbReference type="Pfam" id="PF02457">
    <property type="entry name" value="DAC"/>
    <property type="match status" value="1"/>
</dbReference>
<keyword evidence="2 10" id="KW-1003">Cell membrane</keyword>
<dbReference type="InterPro" id="IPR034701">
    <property type="entry name" value="CdaA"/>
</dbReference>
<dbReference type="InterPro" id="IPR045585">
    <property type="entry name" value="CdaA_N"/>
</dbReference>
<keyword evidence="6 10" id="KW-0547">Nucleotide-binding</keyword>
<dbReference type="Pfam" id="PF19293">
    <property type="entry name" value="CdaA_N"/>
    <property type="match status" value="1"/>
</dbReference>
<reference evidence="12 13" key="1">
    <citation type="submission" date="2024-09" db="EMBL/GenBank/DDBJ databases">
        <authorList>
            <person name="Sun Q."/>
            <person name="Mori K."/>
        </authorList>
    </citation>
    <scope>NUCLEOTIDE SEQUENCE [LARGE SCALE GENOMIC DNA]</scope>
    <source>
        <strain evidence="12 13">CECT 8622</strain>
    </source>
</reference>
<comment type="catalytic activity">
    <reaction evidence="1 10">
        <text>2 ATP = 3',3'-c-di-AMP + 2 diphosphate</text>
        <dbReference type="Rhea" id="RHEA:35655"/>
        <dbReference type="ChEBI" id="CHEBI:30616"/>
        <dbReference type="ChEBI" id="CHEBI:33019"/>
        <dbReference type="ChEBI" id="CHEBI:71500"/>
        <dbReference type="EC" id="2.7.7.85"/>
    </reaction>
</comment>
<evidence type="ECO:0000256" key="3">
    <source>
        <dbReference type="ARBA" id="ARBA00022679"/>
    </source>
</evidence>
<proteinExistence type="inferred from homology"/>
<keyword evidence="8 10" id="KW-1133">Transmembrane helix</keyword>
<dbReference type="EMBL" id="JBHMFC010000003">
    <property type="protein sequence ID" value="MFB9055335.1"/>
    <property type="molecule type" value="Genomic_DNA"/>
</dbReference>
<gene>
    <name evidence="10" type="primary">dacA</name>
    <name evidence="12" type="ORF">ACFFU9_01155</name>
</gene>
<feature type="transmembrane region" description="Helical" evidence="10">
    <location>
        <begin position="36"/>
        <end position="54"/>
    </location>
</feature>
<dbReference type="SUPFAM" id="SSF143597">
    <property type="entry name" value="YojJ-like"/>
    <property type="match status" value="1"/>
</dbReference>
<evidence type="ECO:0000256" key="7">
    <source>
        <dbReference type="ARBA" id="ARBA00022840"/>
    </source>
</evidence>
<accession>A0ABV5F7B4</accession>
<dbReference type="InterPro" id="IPR036888">
    <property type="entry name" value="DNA_integrity_DisA_N_sf"/>
</dbReference>
<keyword evidence="5 10" id="KW-0548">Nucleotidyltransferase</keyword>
<keyword evidence="7 10" id="KW-0067">ATP-binding</keyword>
<evidence type="ECO:0000256" key="9">
    <source>
        <dbReference type="ARBA" id="ARBA00023136"/>
    </source>
</evidence>
<organism evidence="12 13">
    <name type="scientific">Mariniflexile ostreae</name>
    <dbReference type="NCBI Taxonomy" id="1520892"/>
    <lineage>
        <taxon>Bacteria</taxon>
        <taxon>Pseudomonadati</taxon>
        <taxon>Bacteroidota</taxon>
        <taxon>Flavobacteriia</taxon>
        <taxon>Flavobacteriales</taxon>
        <taxon>Flavobacteriaceae</taxon>
        <taxon>Mariniflexile</taxon>
    </lineage>
</organism>
<evidence type="ECO:0000256" key="8">
    <source>
        <dbReference type="ARBA" id="ARBA00022989"/>
    </source>
</evidence>
<keyword evidence="3 10" id="KW-0808">Transferase</keyword>
<keyword evidence="4 10" id="KW-0812">Transmembrane</keyword>
<dbReference type="PIRSF" id="PIRSF004793">
    <property type="entry name" value="UCP004793"/>
    <property type="match status" value="1"/>
</dbReference>
<protein>
    <recommendedName>
        <fullName evidence="10">Diadenylate cyclase</fullName>
        <shortName evidence="10">DAC</shortName>
        <ecNumber evidence="10">2.7.7.85</ecNumber>
    </recommendedName>
    <alternativeName>
        <fullName evidence="10">Cyclic-di-AMP synthase</fullName>
        <shortName evidence="10">c-di-AMP synthase</shortName>
    </alternativeName>
</protein>
<dbReference type="Proteomes" id="UP001589585">
    <property type="component" value="Unassembled WGS sequence"/>
</dbReference>
<evidence type="ECO:0000256" key="4">
    <source>
        <dbReference type="ARBA" id="ARBA00022692"/>
    </source>
</evidence>
<comment type="subunit">
    <text evidence="10">Probably a homodimer.</text>
</comment>
<evidence type="ECO:0000256" key="2">
    <source>
        <dbReference type="ARBA" id="ARBA00022475"/>
    </source>
</evidence>
<dbReference type="PANTHER" id="PTHR34185">
    <property type="entry name" value="DIADENYLATE CYCLASE"/>
    <property type="match status" value="1"/>
</dbReference>
<sequence length="261" mass="29590">MEIFNDLLKFKIVDIIDVFLVALLLYYIYKLVKGTVAINIFIGIIIIYAVWKLTDFLEMFMLHNIFDGFIKVGIIALIVVFQPEIRKFLLMVGSTNFSGRRKFFKHFRFLKTDTGNETKVEVIISACTKMAASRTGALIVFERNNNLDFLSASGDEMNISVTQPIIESIFFKNSPLHDGAIIVKNNTVKATRVILPLNNEKTIPKRFGLRHRAAIGVTEKTDALALAVSEETGHISYFKDGEFIVFEDIDELTALIKQDLI</sequence>
<comment type="similarity">
    <text evidence="10">Belongs to the adenylate cyclase family. DacA/CdaA subfamily.</text>
</comment>
<evidence type="ECO:0000313" key="12">
    <source>
        <dbReference type="EMBL" id="MFB9055335.1"/>
    </source>
</evidence>
<dbReference type="Gene3D" id="3.40.1700.10">
    <property type="entry name" value="DNA integrity scanning protein, DisA, N-terminal domain"/>
    <property type="match status" value="1"/>
</dbReference>
<dbReference type="PROSITE" id="PS51794">
    <property type="entry name" value="DAC"/>
    <property type="match status" value="1"/>
</dbReference>
<comment type="caution">
    <text evidence="12">The sequence shown here is derived from an EMBL/GenBank/DDBJ whole genome shotgun (WGS) entry which is preliminary data.</text>
</comment>
<comment type="caution">
    <text evidence="10">Lacks conserved residue(s) required for the propagation of feature annotation.</text>
</comment>
<dbReference type="HAMAP" id="MF_01499">
    <property type="entry name" value="DacA"/>
    <property type="match status" value="1"/>
</dbReference>
<feature type="transmembrane region" description="Helical" evidence="10">
    <location>
        <begin position="60"/>
        <end position="81"/>
    </location>
</feature>
<keyword evidence="13" id="KW-1185">Reference proteome</keyword>
<evidence type="ECO:0000256" key="1">
    <source>
        <dbReference type="ARBA" id="ARBA00000877"/>
    </source>
</evidence>
<evidence type="ECO:0000256" key="6">
    <source>
        <dbReference type="ARBA" id="ARBA00022741"/>
    </source>
</evidence>
<dbReference type="PANTHER" id="PTHR34185:SF1">
    <property type="entry name" value="DIADENYLATE CYCLASE"/>
    <property type="match status" value="1"/>
</dbReference>
<feature type="transmembrane region" description="Helical" evidence="10">
    <location>
        <begin position="12"/>
        <end position="29"/>
    </location>
</feature>
<comment type="function">
    <text evidence="10">Catalyzes the condensation of 2 ATP molecules into cyclic di-AMP (c-di-AMP), a second messenger used to regulate differing processes in different bacteria.</text>
</comment>
<feature type="domain" description="DAC" evidence="11">
    <location>
        <begin position="82"/>
        <end position="251"/>
    </location>
</feature>
<evidence type="ECO:0000259" key="11">
    <source>
        <dbReference type="PROSITE" id="PS51794"/>
    </source>
</evidence>
<evidence type="ECO:0000256" key="5">
    <source>
        <dbReference type="ARBA" id="ARBA00022695"/>
    </source>
</evidence>
<keyword evidence="9 10" id="KW-0472">Membrane</keyword>
<dbReference type="EC" id="2.7.7.85" evidence="10"/>
<name>A0ABV5F7B4_9FLAO</name>